<dbReference type="Proteomes" id="UP000007266">
    <property type="component" value="Linkage group 5"/>
</dbReference>
<proteinExistence type="predicted"/>
<keyword evidence="2" id="KW-1185">Reference proteome</keyword>
<gene>
    <name evidence="1" type="primary">GLEAN_14766</name>
    <name evidence="1" type="ORF">TcasGA2_TC014766</name>
</gene>
<dbReference type="InParanoid" id="D6WJM2"/>
<evidence type="ECO:0000313" key="2">
    <source>
        <dbReference type="Proteomes" id="UP000007266"/>
    </source>
</evidence>
<dbReference type="AlphaFoldDB" id="D6WJM2"/>
<reference evidence="1 2" key="2">
    <citation type="journal article" date="2010" name="Nucleic Acids Res.">
        <title>BeetleBase in 2010: revisions to provide comprehensive genomic information for Tribolium castaneum.</title>
        <authorList>
            <person name="Kim H.S."/>
            <person name="Murphy T."/>
            <person name="Xia J."/>
            <person name="Caragea D."/>
            <person name="Park Y."/>
            <person name="Beeman R.W."/>
            <person name="Lorenzen M.D."/>
            <person name="Butcher S."/>
            <person name="Manak J.R."/>
            <person name="Brown S.J."/>
        </authorList>
    </citation>
    <scope>GENOME REANNOTATION</scope>
    <source>
        <strain evidence="1 2">Georgia GA2</strain>
    </source>
</reference>
<dbReference type="HOGENOM" id="CLU_1847680_0_0_1"/>
<name>D6WJM2_TRICA</name>
<protein>
    <submittedName>
        <fullName evidence="1">Uncharacterized protein</fullName>
    </submittedName>
</protein>
<evidence type="ECO:0000313" key="1">
    <source>
        <dbReference type="EMBL" id="EFA04462.1"/>
    </source>
</evidence>
<dbReference type="EMBL" id="KQ971343">
    <property type="protein sequence ID" value="EFA04462.1"/>
    <property type="molecule type" value="Genomic_DNA"/>
</dbReference>
<accession>D6WJM2</accession>
<sequence>MNITFVVNIHAYIKHHAVDLIKKACNYCLSDARISAFRQNRNKSELKDTQEVAAITAVWEQGYRRSFQAVTSTFRLIYAARKNCEDDPIRVLINSVMTMRSRQDKRRGVGVVVDASLQDNAPAKILVAGVETRRVGVCV</sequence>
<organism evidence="1 2">
    <name type="scientific">Tribolium castaneum</name>
    <name type="common">Red flour beetle</name>
    <dbReference type="NCBI Taxonomy" id="7070"/>
    <lineage>
        <taxon>Eukaryota</taxon>
        <taxon>Metazoa</taxon>
        <taxon>Ecdysozoa</taxon>
        <taxon>Arthropoda</taxon>
        <taxon>Hexapoda</taxon>
        <taxon>Insecta</taxon>
        <taxon>Pterygota</taxon>
        <taxon>Neoptera</taxon>
        <taxon>Endopterygota</taxon>
        <taxon>Coleoptera</taxon>
        <taxon>Polyphaga</taxon>
        <taxon>Cucujiformia</taxon>
        <taxon>Tenebrionidae</taxon>
        <taxon>Tenebrionidae incertae sedis</taxon>
        <taxon>Tribolium</taxon>
    </lineage>
</organism>
<reference evidence="1 2" key="1">
    <citation type="journal article" date="2008" name="Nature">
        <title>The genome of the model beetle and pest Tribolium castaneum.</title>
        <authorList>
            <consortium name="Tribolium Genome Sequencing Consortium"/>
            <person name="Richards S."/>
            <person name="Gibbs R.A."/>
            <person name="Weinstock G.M."/>
            <person name="Brown S.J."/>
            <person name="Denell R."/>
            <person name="Beeman R.W."/>
            <person name="Gibbs R."/>
            <person name="Beeman R.W."/>
            <person name="Brown S.J."/>
            <person name="Bucher G."/>
            <person name="Friedrich M."/>
            <person name="Grimmelikhuijzen C.J."/>
            <person name="Klingler M."/>
            <person name="Lorenzen M."/>
            <person name="Richards S."/>
            <person name="Roth S."/>
            <person name="Schroder R."/>
            <person name="Tautz D."/>
            <person name="Zdobnov E.M."/>
            <person name="Muzny D."/>
            <person name="Gibbs R.A."/>
            <person name="Weinstock G.M."/>
            <person name="Attaway T."/>
            <person name="Bell S."/>
            <person name="Buhay C.J."/>
            <person name="Chandrabose M.N."/>
            <person name="Chavez D."/>
            <person name="Clerk-Blankenburg K.P."/>
            <person name="Cree A."/>
            <person name="Dao M."/>
            <person name="Davis C."/>
            <person name="Chacko J."/>
            <person name="Dinh H."/>
            <person name="Dugan-Rocha S."/>
            <person name="Fowler G."/>
            <person name="Garner T.T."/>
            <person name="Garnes J."/>
            <person name="Gnirke A."/>
            <person name="Hawes A."/>
            <person name="Hernandez J."/>
            <person name="Hines S."/>
            <person name="Holder M."/>
            <person name="Hume J."/>
            <person name="Jhangiani S.N."/>
            <person name="Joshi V."/>
            <person name="Khan Z.M."/>
            <person name="Jackson L."/>
            <person name="Kovar C."/>
            <person name="Kowis A."/>
            <person name="Lee S."/>
            <person name="Lewis L.R."/>
            <person name="Margolis J."/>
            <person name="Morgan M."/>
            <person name="Nazareth L.V."/>
            <person name="Nguyen N."/>
            <person name="Okwuonu G."/>
            <person name="Parker D."/>
            <person name="Richards S."/>
            <person name="Ruiz S.J."/>
            <person name="Santibanez J."/>
            <person name="Savard J."/>
            <person name="Scherer S.E."/>
            <person name="Schneider B."/>
            <person name="Sodergren E."/>
            <person name="Tautz D."/>
            <person name="Vattahil S."/>
            <person name="Villasana D."/>
            <person name="White C.S."/>
            <person name="Wright R."/>
            <person name="Park Y."/>
            <person name="Beeman R.W."/>
            <person name="Lord J."/>
            <person name="Oppert B."/>
            <person name="Lorenzen M."/>
            <person name="Brown S."/>
            <person name="Wang L."/>
            <person name="Savard J."/>
            <person name="Tautz D."/>
            <person name="Richards S."/>
            <person name="Weinstock G."/>
            <person name="Gibbs R.A."/>
            <person name="Liu Y."/>
            <person name="Worley K."/>
            <person name="Weinstock G."/>
            <person name="Elsik C.G."/>
            <person name="Reese J.T."/>
            <person name="Elhaik E."/>
            <person name="Landan G."/>
            <person name="Graur D."/>
            <person name="Arensburger P."/>
            <person name="Atkinson P."/>
            <person name="Beeman R.W."/>
            <person name="Beidler J."/>
            <person name="Brown S.J."/>
            <person name="Demuth J.P."/>
            <person name="Drury D.W."/>
            <person name="Du Y.Z."/>
            <person name="Fujiwara H."/>
            <person name="Lorenzen M."/>
            <person name="Maselli V."/>
            <person name="Osanai M."/>
            <person name="Park Y."/>
            <person name="Robertson H.M."/>
            <person name="Tu Z."/>
            <person name="Wang J.J."/>
            <person name="Wang S."/>
            <person name="Richards S."/>
            <person name="Song H."/>
            <person name="Zhang L."/>
            <person name="Sodergren E."/>
            <person name="Werner D."/>
            <person name="Stanke M."/>
            <person name="Morgenstern B."/>
            <person name="Solovyev V."/>
            <person name="Kosarev P."/>
            <person name="Brown G."/>
            <person name="Chen H.C."/>
            <person name="Ermolaeva O."/>
            <person name="Hlavina W."/>
            <person name="Kapustin Y."/>
            <person name="Kiryutin B."/>
            <person name="Kitts P."/>
            <person name="Maglott D."/>
            <person name="Pruitt K."/>
            <person name="Sapojnikov V."/>
            <person name="Souvorov A."/>
            <person name="Mackey A.J."/>
            <person name="Waterhouse R.M."/>
            <person name="Wyder S."/>
            <person name="Zdobnov E.M."/>
            <person name="Zdobnov E.M."/>
            <person name="Wyder S."/>
            <person name="Kriventseva E.V."/>
            <person name="Kadowaki T."/>
            <person name="Bork P."/>
            <person name="Aranda M."/>
            <person name="Bao R."/>
            <person name="Beermann A."/>
            <person name="Berns N."/>
            <person name="Bolognesi R."/>
            <person name="Bonneton F."/>
            <person name="Bopp D."/>
            <person name="Brown S.J."/>
            <person name="Bucher G."/>
            <person name="Butts T."/>
            <person name="Chaumot A."/>
            <person name="Denell R.E."/>
            <person name="Ferrier D.E."/>
            <person name="Friedrich M."/>
            <person name="Gordon C.M."/>
            <person name="Jindra M."/>
            <person name="Klingler M."/>
            <person name="Lan Q."/>
            <person name="Lattorff H.M."/>
            <person name="Laudet V."/>
            <person name="von Levetsow C."/>
            <person name="Liu Z."/>
            <person name="Lutz R."/>
            <person name="Lynch J.A."/>
            <person name="da Fonseca R.N."/>
            <person name="Posnien N."/>
            <person name="Reuter R."/>
            <person name="Roth S."/>
            <person name="Savard J."/>
            <person name="Schinko J.B."/>
            <person name="Schmitt C."/>
            <person name="Schoppmeier M."/>
            <person name="Schroder R."/>
            <person name="Shippy T.D."/>
            <person name="Simonnet F."/>
            <person name="Marques-Souza H."/>
            <person name="Tautz D."/>
            <person name="Tomoyasu Y."/>
            <person name="Trauner J."/>
            <person name="Van der Zee M."/>
            <person name="Vervoort M."/>
            <person name="Wittkopp N."/>
            <person name="Wimmer E.A."/>
            <person name="Yang X."/>
            <person name="Jones A.K."/>
            <person name="Sattelle D.B."/>
            <person name="Ebert P.R."/>
            <person name="Nelson D."/>
            <person name="Scott J.G."/>
            <person name="Beeman R.W."/>
            <person name="Muthukrishnan S."/>
            <person name="Kramer K.J."/>
            <person name="Arakane Y."/>
            <person name="Beeman R.W."/>
            <person name="Zhu Q."/>
            <person name="Hogenkamp D."/>
            <person name="Dixit R."/>
            <person name="Oppert B."/>
            <person name="Jiang H."/>
            <person name="Zou Z."/>
            <person name="Marshall J."/>
            <person name="Elpidina E."/>
            <person name="Vinokurov K."/>
            <person name="Oppert C."/>
            <person name="Zou Z."/>
            <person name="Evans J."/>
            <person name="Lu Z."/>
            <person name="Zhao P."/>
            <person name="Sumathipala N."/>
            <person name="Altincicek B."/>
            <person name="Vilcinskas A."/>
            <person name="Williams M."/>
            <person name="Hultmark D."/>
            <person name="Hetru C."/>
            <person name="Jiang H."/>
            <person name="Grimmelikhuijzen C.J."/>
            <person name="Hauser F."/>
            <person name="Cazzamali G."/>
            <person name="Williamson M."/>
            <person name="Park Y."/>
            <person name="Li B."/>
            <person name="Tanaka Y."/>
            <person name="Predel R."/>
            <person name="Neupert S."/>
            <person name="Schachtner J."/>
            <person name="Verleyen P."/>
            <person name="Raible F."/>
            <person name="Bork P."/>
            <person name="Friedrich M."/>
            <person name="Walden K.K."/>
            <person name="Robertson H.M."/>
            <person name="Angeli S."/>
            <person name="Foret S."/>
            <person name="Bucher G."/>
            <person name="Schuetz S."/>
            <person name="Maleszka R."/>
            <person name="Wimmer E.A."/>
            <person name="Beeman R.W."/>
            <person name="Lorenzen M."/>
            <person name="Tomoyasu Y."/>
            <person name="Miller S.C."/>
            <person name="Grossmann D."/>
            <person name="Bucher G."/>
        </authorList>
    </citation>
    <scope>NUCLEOTIDE SEQUENCE [LARGE SCALE GENOMIC DNA]</scope>
    <source>
        <strain evidence="1 2">Georgia GA2</strain>
    </source>
</reference>